<reference evidence="2 3" key="1">
    <citation type="journal article" date="2018" name="Front. Microbiol.">
        <title>Genome-Wide Analysis of Corynespora cassiicola Leaf Fall Disease Putative Effectors.</title>
        <authorList>
            <person name="Lopez D."/>
            <person name="Ribeiro S."/>
            <person name="Label P."/>
            <person name="Fumanal B."/>
            <person name="Venisse J.S."/>
            <person name="Kohler A."/>
            <person name="de Oliveira R.R."/>
            <person name="Labutti K."/>
            <person name="Lipzen A."/>
            <person name="Lail K."/>
            <person name="Bauer D."/>
            <person name="Ohm R.A."/>
            <person name="Barry K.W."/>
            <person name="Spatafora J."/>
            <person name="Grigoriev I.V."/>
            <person name="Martin F.M."/>
            <person name="Pujade-Renaud V."/>
        </authorList>
    </citation>
    <scope>NUCLEOTIDE SEQUENCE [LARGE SCALE GENOMIC DNA]</scope>
    <source>
        <strain evidence="2 3">Philippines</strain>
    </source>
</reference>
<accession>A0A2T2N3Y7</accession>
<evidence type="ECO:0000256" key="1">
    <source>
        <dbReference type="SAM" id="MobiDB-lite"/>
    </source>
</evidence>
<feature type="compositionally biased region" description="Basic residues" evidence="1">
    <location>
        <begin position="246"/>
        <end position="260"/>
    </location>
</feature>
<feature type="region of interest" description="Disordered" evidence="1">
    <location>
        <begin position="168"/>
        <end position="187"/>
    </location>
</feature>
<protein>
    <submittedName>
        <fullName evidence="2">Uncharacterized protein</fullName>
    </submittedName>
</protein>
<feature type="compositionally biased region" description="Polar residues" evidence="1">
    <location>
        <begin position="174"/>
        <end position="187"/>
    </location>
</feature>
<name>A0A2T2N3Y7_CORCC</name>
<feature type="compositionally biased region" description="Low complexity" evidence="1">
    <location>
        <begin position="271"/>
        <end position="281"/>
    </location>
</feature>
<feature type="region of interest" description="Disordered" evidence="1">
    <location>
        <begin position="244"/>
        <end position="281"/>
    </location>
</feature>
<sequence>MLLRRDVTTDYRLLDGARCVRQSDELITLRRRGEQLRRDTTPWPCHHALPCPALPCATLPCHANMRKIRQSESARRRRRRFSARNLFSIQRLSFGPLEYFGLHAFAQTNEKKTPRQRLIIGTKLFSFSSASSAPISAAGSSSLSTCVRQSGSQCPRVVVGIRAQTRARARAPQNLRQRQPTSVMSTPHKSLAICMQGTPLELQRPFPLKRKSASKGSKGGGGKHGRFALPTCICCLPACSSTTRLPRGRRKQKGRCRRRHSPLDAGPLTQAHAHATAAVAR</sequence>
<organism evidence="2 3">
    <name type="scientific">Corynespora cassiicola Philippines</name>
    <dbReference type="NCBI Taxonomy" id="1448308"/>
    <lineage>
        <taxon>Eukaryota</taxon>
        <taxon>Fungi</taxon>
        <taxon>Dikarya</taxon>
        <taxon>Ascomycota</taxon>
        <taxon>Pezizomycotina</taxon>
        <taxon>Dothideomycetes</taxon>
        <taxon>Pleosporomycetidae</taxon>
        <taxon>Pleosporales</taxon>
        <taxon>Corynesporascaceae</taxon>
        <taxon>Corynespora</taxon>
    </lineage>
</organism>
<dbReference type="EMBL" id="KZ678153">
    <property type="protein sequence ID" value="PSN59738.1"/>
    <property type="molecule type" value="Genomic_DNA"/>
</dbReference>
<evidence type="ECO:0000313" key="2">
    <source>
        <dbReference type="EMBL" id="PSN59738.1"/>
    </source>
</evidence>
<evidence type="ECO:0000313" key="3">
    <source>
        <dbReference type="Proteomes" id="UP000240883"/>
    </source>
</evidence>
<dbReference type="AlphaFoldDB" id="A0A2T2N3Y7"/>
<gene>
    <name evidence="2" type="ORF">BS50DRAFT_223643</name>
</gene>
<proteinExistence type="predicted"/>
<dbReference type="Proteomes" id="UP000240883">
    <property type="component" value="Unassembled WGS sequence"/>
</dbReference>
<keyword evidence="3" id="KW-1185">Reference proteome</keyword>